<dbReference type="RefSeq" id="WP_099152836.1">
    <property type="nucleotide sequence ID" value="NZ_PDUD01000029.1"/>
</dbReference>
<evidence type="ECO:0000313" key="3">
    <source>
        <dbReference type="Proteomes" id="UP000223913"/>
    </source>
</evidence>
<keyword evidence="1" id="KW-0732">Signal</keyword>
<protein>
    <recommendedName>
        <fullName evidence="4">Calx-beta domain-containing protein</fullName>
    </recommendedName>
</protein>
<gene>
    <name evidence="2" type="ORF">CRP01_24970</name>
</gene>
<dbReference type="AlphaFoldDB" id="A0A2D0N5M6"/>
<dbReference type="PROSITE" id="PS51257">
    <property type="entry name" value="PROKAR_LIPOPROTEIN"/>
    <property type="match status" value="1"/>
</dbReference>
<proteinExistence type="predicted"/>
<organism evidence="2 3">
    <name type="scientific">Flavilitoribacter nigricans (strain ATCC 23147 / DSM 23189 / NBRC 102662 / NCIMB 1420 / SS-2)</name>
    <name type="common">Lewinella nigricans</name>
    <dbReference type="NCBI Taxonomy" id="1122177"/>
    <lineage>
        <taxon>Bacteria</taxon>
        <taxon>Pseudomonadati</taxon>
        <taxon>Bacteroidota</taxon>
        <taxon>Saprospiria</taxon>
        <taxon>Saprospirales</taxon>
        <taxon>Lewinellaceae</taxon>
        <taxon>Flavilitoribacter</taxon>
    </lineage>
</organism>
<dbReference type="OrthoDB" id="1327228at2"/>
<evidence type="ECO:0000313" key="2">
    <source>
        <dbReference type="EMBL" id="PHN03804.1"/>
    </source>
</evidence>
<dbReference type="Proteomes" id="UP000223913">
    <property type="component" value="Unassembled WGS sequence"/>
</dbReference>
<feature type="chain" id="PRO_5012316375" description="Calx-beta domain-containing protein" evidence="1">
    <location>
        <begin position="20"/>
        <end position="275"/>
    </location>
</feature>
<dbReference type="InterPro" id="IPR038081">
    <property type="entry name" value="CalX-like_sf"/>
</dbReference>
<evidence type="ECO:0000256" key="1">
    <source>
        <dbReference type="SAM" id="SignalP"/>
    </source>
</evidence>
<keyword evidence="3" id="KW-1185">Reference proteome</keyword>
<reference evidence="2 3" key="1">
    <citation type="submission" date="2017-10" db="EMBL/GenBank/DDBJ databases">
        <title>The draft genome sequence of Lewinella nigricans NBRC 102662.</title>
        <authorList>
            <person name="Wang K."/>
        </authorList>
    </citation>
    <scope>NUCLEOTIDE SEQUENCE [LARGE SCALE GENOMIC DNA]</scope>
    <source>
        <strain evidence="2 3">NBRC 102662</strain>
    </source>
</reference>
<accession>A0A2D0N5M6</accession>
<feature type="signal peptide" evidence="1">
    <location>
        <begin position="1"/>
        <end position="19"/>
    </location>
</feature>
<evidence type="ECO:0008006" key="4">
    <source>
        <dbReference type="Google" id="ProtNLM"/>
    </source>
</evidence>
<dbReference type="EMBL" id="PDUD01000029">
    <property type="protein sequence ID" value="PHN03804.1"/>
    <property type="molecule type" value="Genomic_DNA"/>
</dbReference>
<sequence length="275" mass="29466">MKKLLYTMVLLAGLFSACEEPGTSILYDKTFLELDAATTVTGSKTYTYKRVDDGSGVPSGFIVNLGSAQLSNPVDFTFEVDATESTAVENLHYTLNGNTGTIAANSNTVELPITILDDNINPGEQFSIVVNLTTADVEINPNYQSGTHMIQITCDSDLGGDYSYSVTGQSTDGCCPDETTQTGTLTLTDEGDGVYTISDWSAGLYLTWYEVYGITPDFDMSGRVTDICGNISGEFGEPFGTNTVINGTVNPDTGVITYTWVNGYDDMATVTLTPM</sequence>
<dbReference type="Gene3D" id="2.60.40.2030">
    <property type="match status" value="1"/>
</dbReference>
<name>A0A2D0N5M6_FLAN2</name>
<comment type="caution">
    <text evidence="2">The sequence shown here is derived from an EMBL/GenBank/DDBJ whole genome shotgun (WGS) entry which is preliminary data.</text>
</comment>